<name>A0A1F5T4K2_9BACT</name>
<accession>A0A1F5T4K2</accession>
<reference evidence="2 3" key="1">
    <citation type="journal article" date="2016" name="Nat. Commun.">
        <title>Thousands of microbial genomes shed light on interconnected biogeochemical processes in an aquifer system.</title>
        <authorList>
            <person name="Anantharaman K."/>
            <person name="Brown C.T."/>
            <person name="Hug L.A."/>
            <person name="Sharon I."/>
            <person name="Castelle C.J."/>
            <person name="Probst A.J."/>
            <person name="Thomas B.C."/>
            <person name="Singh A."/>
            <person name="Wilkins M.J."/>
            <person name="Karaoz U."/>
            <person name="Brodie E.L."/>
            <person name="Williams K.H."/>
            <person name="Hubbard S.S."/>
            <person name="Banfield J.F."/>
        </authorList>
    </citation>
    <scope>NUCLEOTIDE SEQUENCE [LARGE SCALE GENOMIC DNA]</scope>
</reference>
<dbReference type="Proteomes" id="UP000179001">
    <property type="component" value="Unassembled WGS sequence"/>
</dbReference>
<proteinExistence type="predicted"/>
<keyword evidence="1" id="KW-1133">Transmembrane helix</keyword>
<protein>
    <submittedName>
        <fullName evidence="2">Uncharacterized protein</fullName>
    </submittedName>
</protein>
<evidence type="ECO:0000256" key="1">
    <source>
        <dbReference type="SAM" id="Phobius"/>
    </source>
</evidence>
<comment type="caution">
    <text evidence="2">The sequence shown here is derived from an EMBL/GenBank/DDBJ whole genome shotgun (WGS) entry which is preliminary data.</text>
</comment>
<feature type="transmembrane region" description="Helical" evidence="1">
    <location>
        <begin position="6"/>
        <end position="25"/>
    </location>
</feature>
<evidence type="ECO:0000313" key="3">
    <source>
        <dbReference type="Proteomes" id="UP000179001"/>
    </source>
</evidence>
<feature type="transmembrane region" description="Helical" evidence="1">
    <location>
        <begin position="34"/>
        <end position="52"/>
    </location>
</feature>
<dbReference type="STRING" id="1798002.A2478_01620"/>
<organism evidence="2 3">
    <name type="scientific">Candidatus Falkowbacteria bacterium RIFOXYC2_FULL_36_12</name>
    <dbReference type="NCBI Taxonomy" id="1798002"/>
    <lineage>
        <taxon>Bacteria</taxon>
        <taxon>Candidatus Falkowiibacteriota</taxon>
    </lineage>
</organism>
<sequence>MWWVVVWIVAFACLVVTFVAAGFYSRKTELRKKIIAYIISLIFFLLFCYGIAQSVDNPEQSVSDTNIEQINKTSGQ</sequence>
<gene>
    <name evidence="2" type="ORF">A2478_01620</name>
</gene>
<keyword evidence="1" id="KW-0812">Transmembrane</keyword>
<evidence type="ECO:0000313" key="2">
    <source>
        <dbReference type="EMBL" id="OGF33381.1"/>
    </source>
</evidence>
<dbReference type="AlphaFoldDB" id="A0A1F5T4K2"/>
<dbReference type="EMBL" id="MFGJ01000001">
    <property type="protein sequence ID" value="OGF33381.1"/>
    <property type="molecule type" value="Genomic_DNA"/>
</dbReference>
<keyword evidence="1" id="KW-0472">Membrane</keyword>